<keyword evidence="7" id="KW-0346">Stress response</keyword>
<reference evidence="8" key="1">
    <citation type="journal article" date="2019" name="Int. J. Syst. Evol. Microbiol.">
        <title>The Global Catalogue of Microorganisms (GCM) 10K type strain sequencing project: providing services to taxonomists for standard genome sequencing and annotation.</title>
        <authorList>
            <consortium name="The Broad Institute Genomics Platform"/>
            <consortium name="The Broad Institute Genome Sequencing Center for Infectious Disease"/>
            <person name="Wu L."/>
            <person name="Ma J."/>
        </authorList>
    </citation>
    <scope>NUCLEOTIDE SEQUENCE [LARGE SCALE GENOMIC DNA]</scope>
    <source>
        <strain evidence="8">CECT 8288</strain>
    </source>
</reference>
<dbReference type="Gene3D" id="3.10.290.10">
    <property type="entry name" value="RNA-binding S4 domain"/>
    <property type="match status" value="1"/>
</dbReference>
<evidence type="ECO:0000256" key="2">
    <source>
        <dbReference type="ARBA" id="ARBA00022884"/>
    </source>
</evidence>
<evidence type="ECO:0000256" key="1">
    <source>
        <dbReference type="ARBA" id="ARBA00008396"/>
    </source>
</evidence>
<comment type="similarity">
    <text evidence="1 4">Belongs to the HSP15 family.</text>
</comment>
<feature type="compositionally biased region" description="Basic residues" evidence="5">
    <location>
        <begin position="115"/>
        <end position="132"/>
    </location>
</feature>
<dbReference type="PROSITE" id="PS50889">
    <property type="entry name" value="S4"/>
    <property type="match status" value="1"/>
</dbReference>
<comment type="caution">
    <text evidence="7">The sequence shown here is derived from an EMBL/GenBank/DDBJ whole genome shotgun (WGS) entry which is preliminary data.</text>
</comment>
<dbReference type="RefSeq" id="WP_290280014.1">
    <property type="nucleotide sequence ID" value="NZ_JAUFQI010000001.1"/>
</dbReference>
<evidence type="ECO:0000313" key="8">
    <source>
        <dbReference type="Proteomes" id="UP001595710"/>
    </source>
</evidence>
<accession>A0ABV7WVK1</accession>
<proteinExistence type="inferred from homology"/>
<dbReference type="InterPro" id="IPR025708">
    <property type="entry name" value="HSP15"/>
</dbReference>
<dbReference type="PIRSF" id="PIRSF016821">
    <property type="entry name" value="HSP15"/>
    <property type="match status" value="1"/>
</dbReference>
<dbReference type="EMBL" id="JBHRYN010000069">
    <property type="protein sequence ID" value="MFC3703097.1"/>
    <property type="molecule type" value="Genomic_DNA"/>
</dbReference>
<evidence type="ECO:0000256" key="3">
    <source>
        <dbReference type="ARBA" id="ARBA00023125"/>
    </source>
</evidence>
<name>A0ABV7WVK1_9GAMM</name>
<dbReference type="InterPro" id="IPR036986">
    <property type="entry name" value="S4_RNA-bd_sf"/>
</dbReference>
<dbReference type="InterPro" id="IPR002942">
    <property type="entry name" value="S4_RNA-bd"/>
</dbReference>
<dbReference type="Proteomes" id="UP001595710">
    <property type="component" value="Unassembled WGS sequence"/>
</dbReference>
<evidence type="ECO:0000256" key="4">
    <source>
        <dbReference type="PIRNR" id="PIRNR016821"/>
    </source>
</evidence>
<dbReference type="CDD" id="cd00165">
    <property type="entry name" value="S4"/>
    <property type="match status" value="1"/>
</dbReference>
<protein>
    <recommendedName>
        <fullName evidence="4">Heat shock protein 15</fullName>
    </recommendedName>
</protein>
<organism evidence="7 8">
    <name type="scientific">Reinekea marina</name>
    <dbReference type="NCBI Taxonomy" id="1310421"/>
    <lineage>
        <taxon>Bacteria</taxon>
        <taxon>Pseudomonadati</taxon>
        <taxon>Pseudomonadota</taxon>
        <taxon>Gammaproteobacteria</taxon>
        <taxon>Oceanospirillales</taxon>
        <taxon>Saccharospirillaceae</taxon>
        <taxon>Reinekea</taxon>
    </lineage>
</organism>
<keyword evidence="2 4" id="KW-0694">RNA-binding</keyword>
<dbReference type="SMART" id="SM00363">
    <property type="entry name" value="S4"/>
    <property type="match status" value="1"/>
</dbReference>
<feature type="domain" description="RNA-binding S4" evidence="6">
    <location>
        <begin position="8"/>
        <end position="71"/>
    </location>
</feature>
<evidence type="ECO:0000313" key="7">
    <source>
        <dbReference type="EMBL" id="MFC3703097.1"/>
    </source>
</evidence>
<keyword evidence="8" id="KW-1185">Reference proteome</keyword>
<evidence type="ECO:0000256" key="5">
    <source>
        <dbReference type="SAM" id="MobiDB-lite"/>
    </source>
</evidence>
<evidence type="ECO:0000259" key="6">
    <source>
        <dbReference type="SMART" id="SM00363"/>
    </source>
</evidence>
<keyword evidence="3 4" id="KW-0238">DNA-binding</keyword>
<gene>
    <name evidence="7" type="primary">hslR</name>
    <name evidence="7" type="ORF">ACFOND_15820</name>
</gene>
<feature type="region of interest" description="Disordered" evidence="5">
    <location>
        <begin position="106"/>
        <end position="132"/>
    </location>
</feature>
<dbReference type="SUPFAM" id="SSF55174">
    <property type="entry name" value="Alpha-L RNA-binding motif"/>
    <property type="match status" value="1"/>
</dbReference>
<dbReference type="Pfam" id="PF01479">
    <property type="entry name" value="S4"/>
    <property type="match status" value="1"/>
</dbReference>
<dbReference type="NCBIfam" id="NF007673">
    <property type="entry name" value="PRK10348.1"/>
    <property type="match status" value="1"/>
</dbReference>
<sequence>MSDAKPNVRLDKWLWAARFYKTRALAKAAIEGGKVHYDGAKSKPSRVVELGKEVRLKLGWDEKTVIVDAISEQRRGAPEAQLLYTETPESITKREALAVQRKAMNVGKVLSDHRPNKKERRQIHRFKTKSTE</sequence>